<proteinExistence type="predicted"/>
<evidence type="ECO:0000256" key="1">
    <source>
        <dbReference type="SAM" id="MobiDB-lite"/>
    </source>
</evidence>
<dbReference type="AlphaFoldDB" id="A0A177AVF6"/>
<organism evidence="2 3">
    <name type="scientific">Intoshia linei</name>
    <dbReference type="NCBI Taxonomy" id="1819745"/>
    <lineage>
        <taxon>Eukaryota</taxon>
        <taxon>Metazoa</taxon>
        <taxon>Spiralia</taxon>
        <taxon>Lophotrochozoa</taxon>
        <taxon>Mesozoa</taxon>
        <taxon>Orthonectida</taxon>
        <taxon>Rhopaluridae</taxon>
        <taxon>Intoshia</taxon>
    </lineage>
</organism>
<keyword evidence="3" id="KW-1185">Reference proteome</keyword>
<gene>
    <name evidence="2" type="ORF">A3Q56_06284</name>
</gene>
<evidence type="ECO:0000313" key="3">
    <source>
        <dbReference type="Proteomes" id="UP000078046"/>
    </source>
</evidence>
<dbReference type="Proteomes" id="UP000078046">
    <property type="component" value="Unassembled WGS sequence"/>
</dbReference>
<protein>
    <submittedName>
        <fullName evidence="2">Uncharacterized protein</fullName>
    </submittedName>
</protein>
<comment type="caution">
    <text evidence="2">The sequence shown here is derived from an EMBL/GenBank/DDBJ whole genome shotgun (WGS) entry which is preliminary data.</text>
</comment>
<feature type="compositionally biased region" description="Basic residues" evidence="1">
    <location>
        <begin position="18"/>
        <end position="27"/>
    </location>
</feature>
<sequence length="27" mass="3114">ALTYPPIDAEDGFDGYSRHSRKKKQYA</sequence>
<accession>A0A177AVF6</accession>
<feature type="region of interest" description="Disordered" evidence="1">
    <location>
        <begin position="1"/>
        <end position="27"/>
    </location>
</feature>
<evidence type="ECO:0000313" key="2">
    <source>
        <dbReference type="EMBL" id="OAF65998.1"/>
    </source>
</evidence>
<name>A0A177AVF6_9BILA</name>
<dbReference type="EMBL" id="LWCA01001071">
    <property type="protein sequence ID" value="OAF65998.1"/>
    <property type="molecule type" value="Genomic_DNA"/>
</dbReference>
<feature type="non-terminal residue" evidence="2">
    <location>
        <position position="1"/>
    </location>
</feature>
<reference evidence="2 3" key="1">
    <citation type="submission" date="2016-04" db="EMBL/GenBank/DDBJ databases">
        <title>The genome of Intoshia linei affirms orthonectids as highly simplified spiralians.</title>
        <authorList>
            <person name="Mikhailov K.V."/>
            <person name="Slusarev G.S."/>
            <person name="Nikitin M.A."/>
            <person name="Logacheva M.D."/>
            <person name="Penin A."/>
            <person name="Aleoshin V."/>
            <person name="Panchin Y.V."/>
        </authorList>
    </citation>
    <scope>NUCLEOTIDE SEQUENCE [LARGE SCALE GENOMIC DNA]</scope>
    <source>
        <strain evidence="2">Intl2013</strain>
        <tissue evidence="2">Whole animal</tissue>
    </source>
</reference>